<dbReference type="OrthoDB" id="422086at2759"/>
<evidence type="ECO:0000256" key="7">
    <source>
        <dbReference type="ARBA" id="ARBA00022692"/>
    </source>
</evidence>
<keyword evidence="10" id="KW-0256">Endoplasmic reticulum</keyword>
<feature type="compositionally biased region" description="Polar residues" evidence="11">
    <location>
        <begin position="1"/>
        <end position="22"/>
    </location>
</feature>
<evidence type="ECO:0000256" key="1">
    <source>
        <dbReference type="ARBA" id="ARBA00004141"/>
    </source>
</evidence>
<dbReference type="PANTHER" id="PTHR12714">
    <property type="entry name" value="PROTEIN-S ISOPRENYLCYSTEINE O-METHYLTRANSFERASE"/>
    <property type="match status" value="1"/>
</dbReference>
<evidence type="ECO:0000256" key="2">
    <source>
        <dbReference type="ARBA" id="ARBA00009140"/>
    </source>
</evidence>
<feature type="transmembrane region" description="Helical" evidence="10">
    <location>
        <begin position="247"/>
        <end position="272"/>
    </location>
</feature>
<dbReference type="Gene3D" id="1.20.120.1630">
    <property type="match status" value="1"/>
</dbReference>
<evidence type="ECO:0000313" key="12">
    <source>
        <dbReference type="EMBL" id="KAF4313727.1"/>
    </source>
</evidence>
<accession>A0A8H4J601</accession>
<evidence type="ECO:0000256" key="6">
    <source>
        <dbReference type="ARBA" id="ARBA00022691"/>
    </source>
</evidence>
<comment type="similarity">
    <text evidence="2 10">Belongs to the class VI-like SAM-binding methyltransferase superfamily. Isoprenylcysteine carboxyl methyltransferase family.</text>
</comment>
<keyword evidence="6 10" id="KW-0949">S-adenosyl-L-methionine</keyword>
<gene>
    <name evidence="12" type="ORF">GTA08_BOTSDO00636</name>
</gene>
<evidence type="ECO:0000256" key="4">
    <source>
        <dbReference type="ARBA" id="ARBA00022603"/>
    </source>
</evidence>
<sequence>MSASLNGAANGPAANTSPSNANPDPPISWPVNRSASRGAWTPEVDHEIRLREQKDVRTPAPPQNPQRPSFTVSDKDLLPGQSRSLSGIGFRAFALGQALGLGLAGALYLIAVPHNPVWRAPFFMAVLALFHFLEFWTTARYNTPAAKTLSFLFSNGKEYQMAHSAALLEHLVTRYFFAHWHDKVTTGGLITILGIALIALGQMVRSAAMAQAGTNFNHMVQSKKNSGHELVTDGIYAWLRHPSYFGFFWWGLGTQLMLGNVVCFAIYAVVLWRFFSHRIMRKSDYSFALTHVPELFMRLARLEHHTVADIFFDVDEEKFLINFFGDEYRKYRARTTVAIPFIP</sequence>
<feature type="transmembrane region" description="Helical" evidence="10">
    <location>
        <begin position="117"/>
        <end position="137"/>
    </location>
</feature>
<name>A0A8H4J601_9PEZI</name>
<keyword evidence="8 10" id="KW-1133">Transmembrane helix</keyword>
<dbReference type="PROSITE" id="PS51564">
    <property type="entry name" value="SAM_ICMT"/>
    <property type="match status" value="1"/>
</dbReference>
<reference evidence="12" key="1">
    <citation type="submission" date="2020-04" db="EMBL/GenBank/DDBJ databases">
        <title>Genome Assembly and Annotation of Botryosphaeria dothidea sdau 11-99, a Latent Pathogen of Apple Fruit Ring Rot in China.</title>
        <authorList>
            <person name="Yu C."/>
            <person name="Diao Y."/>
            <person name="Lu Q."/>
            <person name="Zhao J."/>
            <person name="Cui S."/>
            <person name="Peng C."/>
            <person name="He B."/>
            <person name="Liu H."/>
        </authorList>
    </citation>
    <scope>NUCLEOTIDE SEQUENCE [LARGE SCALE GENOMIC DNA]</scope>
    <source>
        <strain evidence="12">Sdau11-99</strain>
    </source>
</reference>
<comment type="subcellular location">
    <subcellularLocation>
        <location evidence="10">Endoplasmic reticulum membrane</location>
        <topology evidence="10">Multi-pass membrane protein</topology>
    </subcellularLocation>
    <subcellularLocation>
        <location evidence="1">Membrane</location>
        <topology evidence="1">Multi-pass membrane protein</topology>
    </subcellularLocation>
</comment>
<evidence type="ECO:0000256" key="9">
    <source>
        <dbReference type="ARBA" id="ARBA00023136"/>
    </source>
</evidence>
<protein>
    <recommendedName>
        <fullName evidence="3 10">Protein-S-isoprenylcysteine O-methyltransferase</fullName>
        <ecNumber evidence="3 10">2.1.1.100</ecNumber>
    </recommendedName>
</protein>
<keyword evidence="5" id="KW-0808">Transferase</keyword>
<evidence type="ECO:0000256" key="11">
    <source>
        <dbReference type="SAM" id="MobiDB-lite"/>
    </source>
</evidence>
<keyword evidence="4 10" id="KW-0489">Methyltransferase</keyword>
<proteinExistence type="inferred from homology"/>
<dbReference type="GO" id="GO:0032259">
    <property type="term" value="P:methylation"/>
    <property type="evidence" value="ECO:0007669"/>
    <property type="project" value="UniProtKB-KW"/>
</dbReference>
<dbReference type="InterPro" id="IPR007269">
    <property type="entry name" value="ICMT_MeTrfase"/>
</dbReference>
<keyword evidence="13" id="KW-1185">Reference proteome</keyword>
<evidence type="ECO:0000256" key="10">
    <source>
        <dbReference type="RuleBase" id="RU362022"/>
    </source>
</evidence>
<organism evidence="12 13">
    <name type="scientific">Botryosphaeria dothidea</name>
    <dbReference type="NCBI Taxonomy" id="55169"/>
    <lineage>
        <taxon>Eukaryota</taxon>
        <taxon>Fungi</taxon>
        <taxon>Dikarya</taxon>
        <taxon>Ascomycota</taxon>
        <taxon>Pezizomycotina</taxon>
        <taxon>Dothideomycetes</taxon>
        <taxon>Dothideomycetes incertae sedis</taxon>
        <taxon>Botryosphaeriales</taxon>
        <taxon>Botryosphaeriaceae</taxon>
        <taxon>Botryosphaeria</taxon>
    </lineage>
</organism>
<feature type="transmembrane region" description="Helical" evidence="10">
    <location>
        <begin position="92"/>
        <end position="111"/>
    </location>
</feature>
<comment type="catalytic activity">
    <reaction evidence="10">
        <text>[protein]-C-terminal S-[(2E,6E)-farnesyl]-L-cysteine + S-adenosyl-L-methionine = [protein]-C-terminal S-[(2E,6E)-farnesyl]-L-cysteine methyl ester + S-adenosyl-L-homocysteine</text>
        <dbReference type="Rhea" id="RHEA:21672"/>
        <dbReference type="Rhea" id="RHEA-COMP:12125"/>
        <dbReference type="Rhea" id="RHEA-COMP:12126"/>
        <dbReference type="ChEBI" id="CHEBI:57856"/>
        <dbReference type="ChEBI" id="CHEBI:59789"/>
        <dbReference type="ChEBI" id="CHEBI:90510"/>
        <dbReference type="ChEBI" id="CHEBI:90511"/>
        <dbReference type="EC" id="2.1.1.100"/>
    </reaction>
</comment>
<comment type="caution">
    <text evidence="12">The sequence shown here is derived from an EMBL/GenBank/DDBJ whole genome shotgun (WGS) entry which is preliminary data.</text>
</comment>
<evidence type="ECO:0000313" key="13">
    <source>
        <dbReference type="Proteomes" id="UP000572817"/>
    </source>
</evidence>
<dbReference type="AlphaFoldDB" id="A0A8H4J601"/>
<dbReference type="PANTHER" id="PTHR12714:SF9">
    <property type="entry name" value="PROTEIN-S-ISOPRENYLCYSTEINE O-METHYLTRANSFERASE"/>
    <property type="match status" value="1"/>
</dbReference>
<dbReference type="Pfam" id="PF04140">
    <property type="entry name" value="ICMT"/>
    <property type="match status" value="1"/>
</dbReference>
<feature type="compositionally biased region" description="Basic and acidic residues" evidence="11">
    <location>
        <begin position="43"/>
        <end position="57"/>
    </location>
</feature>
<dbReference type="EMBL" id="WWBZ02000001">
    <property type="protein sequence ID" value="KAF4313727.1"/>
    <property type="molecule type" value="Genomic_DNA"/>
</dbReference>
<keyword evidence="7 10" id="KW-0812">Transmembrane</keyword>
<dbReference type="InterPro" id="IPR025770">
    <property type="entry name" value="PPMT_MeTrfase"/>
</dbReference>
<dbReference type="EC" id="2.1.1.100" evidence="3 10"/>
<dbReference type="GO" id="GO:0004671">
    <property type="term" value="F:protein C-terminal S-isoprenylcysteine carboxyl O-methyltransferase activity"/>
    <property type="evidence" value="ECO:0007669"/>
    <property type="project" value="UniProtKB-EC"/>
</dbReference>
<dbReference type="GO" id="GO:0005789">
    <property type="term" value="C:endoplasmic reticulum membrane"/>
    <property type="evidence" value="ECO:0007669"/>
    <property type="project" value="UniProtKB-SubCell"/>
</dbReference>
<evidence type="ECO:0000256" key="5">
    <source>
        <dbReference type="ARBA" id="ARBA00022679"/>
    </source>
</evidence>
<feature type="region of interest" description="Disordered" evidence="11">
    <location>
        <begin position="1"/>
        <end position="75"/>
    </location>
</feature>
<evidence type="ECO:0000256" key="3">
    <source>
        <dbReference type="ARBA" id="ARBA00012151"/>
    </source>
</evidence>
<keyword evidence="9 10" id="KW-0472">Membrane</keyword>
<feature type="transmembrane region" description="Helical" evidence="10">
    <location>
        <begin position="184"/>
        <end position="204"/>
    </location>
</feature>
<dbReference type="Proteomes" id="UP000572817">
    <property type="component" value="Unassembled WGS sequence"/>
</dbReference>
<evidence type="ECO:0000256" key="8">
    <source>
        <dbReference type="ARBA" id="ARBA00022989"/>
    </source>
</evidence>